<evidence type="ECO:0000256" key="8">
    <source>
        <dbReference type="SAM" id="Phobius"/>
    </source>
</evidence>
<accession>A0A1M6DMZ7</accession>
<evidence type="ECO:0000313" key="11">
    <source>
        <dbReference type="Proteomes" id="UP000184335"/>
    </source>
</evidence>
<comment type="similarity">
    <text evidence="7">Belongs to the ThrE exporter (TC 2.A.79) family.</text>
</comment>
<name>A0A1M6DMZ7_9FLAO</name>
<evidence type="ECO:0000256" key="1">
    <source>
        <dbReference type="ARBA" id="ARBA00004651"/>
    </source>
</evidence>
<dbReference type="Proteomes" id="UP000184335">
    <property type="component" value="Unassembled WGS sequence"/>
</dbReference>
<feature type="transmembrane region" description="Helical" evidence="8">
    <location>
        <begin position="129"/>
        <end position="149"/>
    </location>
</feature>
<dbReference type="EMBL" id="FQYI01000004">
    <property type="protein sequence ID" value="SHI74479.1"/>
    <property type="molecule type" value="Genomic_DNA"/>
</dbReference>
<evidence type="ECO:0000259" key="9">
    <source>
        <dbReference type="Pfam" id="PF12821"/>
    </source>
</evidence>
<dbReference type="AlphaFoldDB" id="A0A1M6DMZ7"/>
<keyword evidence="2" id="KW-1003">Cell membrane</keyword>
<dbReference type="RefSeq" id="WP_073179030.1">
    <property type="nucleotide sequence ID" value="NZ_FQYI01000004.1"/>
</dbReference>
<feature type="transmembrane region" description="Helical" evidence="8">
    <location>
        <begin position="55"/>
        <end position="74"/>
    </location>
</feature>
<dbReference type="PANTHER" id="PTHR34390">
    <property type="entry name" value="UPF0442 PROTEIN YJJB-RELATED"/>
    <property type="match status" value="1"/>
</dbReference>
<dbReference type="PANTHER" id="PTHR34390:SF1">
    <property type="entry name" value="SUCCINATE TRANSPORTER SUBUNIT YJJB-RELATED"/>
    <property type="match status" value="1"/>
</dbReference>
<proteinExistence type="inferred from homology"/>
<reference evidence="10 11" key="1">
    <citation type="submission" date="2016-11" db="EMBL/GenBank/DDBJ databases">
        <authorList>
            <person name="Jaros S."/>
            <person name="Januszkiewicz K."/>
            <person name="Wedrychowicz H."/>
        </authorList>
    </citation>
    <scope>NUCLEOTIDE SEQUENCE [LARGE SCALE GENOMIC DNA]</scope>
    <source>
        <strain evidence="10 11">DSM 25479</strain>
    </source>
</reference>
<keyword evidence="11" id="KW-1185">Reference proteome</keyword>
<protein>
    <submittedName>
        <fullName evidence="10">Uncharacterized membrane protein YjjB, DUF3815 family</fullName>
    </submittedName>
</protein>
<evidence type="ECO:0000256" key="7">
    <source>
        <dbReference type="ARBA" id="ARBA00034125"/>
    </source>
</evidence>
<evidence type="ECO:0000256" key="2">
    <source>
        <dbReference type="ARBA" id="ARBA00022475"/>
    </source>
</evidence>
<evidence type="ECO:0000256" key="3">
    <source>
        <dbReference type="ARBA" id="ARBA00022519"/>
    </source>
</evidence>
<feature type="transmembrane region" description="Helical" evidence="8">
    <location>
        <begin position="5"/>
        <end position="23"/>
    </location>
</feature>
<sequence>MGQEFFKEIFLAICVAVGFAVLFSTPKRALWAVAVLGAVGFTVRNFFLQFVSDNIIAASLAGASVVGISGLYFAHRVHTPPIVFTVPAITNMIPGKLGYQFIIGLLKFVSEDVNSAQIQTYLEILSDGLRASLIMLALAIGIIFPILVFNTQTVKNKDPQEIIRRKVERNKRLIRSARLKNKRR</sequence>
<evidence type="ECO:0000256" key="4">
    <source>
        <dbReference type="ARBA" id="ARBA00022692"/>
    </source>
</evidence>
<keyword evidence="5 8" id="KW-1133">Transmembrane helix</keyword>
<comment type="subcellular location">
    <subcellularLocation>
        <location evidence="1">Cell membrane</location>
        <topology evidence="1">Multi-pass membrane protein</topology>
    </subcellularLocation>
</comment>
<keyword evidence="4 8" id="KW-0812">Transmembrane</keyword>
<dbReference type="Pfam" id="PF12821">
    <property type="entry name" value="ThrE_2"/>
    <property type="match status" value="1"/>
</dbReference>
<evidence type="ECO:0000256" key="6">
    <source>
        <dbReference type="ARBA" id="ARBA00023136"/>
    </source>
</evidence>
<dbReference type="GO" id="GO:0015744">
    <property type="term" value="P:succinate transport"/>
    <property type="evidence" value="ECO:0007669"/>
    <property type="project" value="TreeGrafter"/>
</dbReference>
<organism evidence="10 11">
    <name type="scientific">Cruoricaptor ignavus</name>
    <dbReference type="NCBI Taxonomy" id="1118202"/>
    <lineage>
        <taxon>Bacteria</taxon>
        <taxon>Pseudomonadati</taxon>
        <taxon>Bacteroidota</taxon>
        <taxon>Flavobacteriia</taxon>
        <taxon>Flavobacteriales</taxon>
        <taxon>Weeksellaceae</taxon>
        <taxon>Cruoricaptor</taxon>
    </lineage>
</organism>
<dbReference type="OrthoDB" id="9810047at2"/>
<dbReference type="InterPro" id="IPR050539">
    <property type="entry name" value="ThrE_Dicarb/AminoAcid_Exp"/>
</dbReference>
<keyword evidence="3" id="KW-0997">Cell inner membrane</keyword>
<evidence type="ECO:0000256" key="5">
    <source>
        <dbReference type="ARBA" id="ARBA00022989"/>
    </source>
</evidence>
<keyword evidence="6 8" id="KW-0472">Membrane</keyword>
<dbReference type="GO" id="GO:0005886">
    <property type="term" value="C:plasma membrane"/>
    <property type="evidence" value="ECO:0007669"/>
    <property type="project" value="UniProtKB-SubCell"/>
</dbReference>
<dbReference type="InterPro" id="IPR024528">
    <property type="entry name" value="ThrE_2"/>
</dbReference>
<gene>
    <name evidence="10" type="ORF">SAMN05443429_10432</name>
</gene>
<evidence type="ECO:0000313" key="10">
    <source>
        <dbReference type="EMBL" id="SHI74479.1"/>
    </source>
</evidence>
<dbReference type="STRING" id="1118202.SAMN05443429_10432"/>
<feature type="domain" description="Threonine/Serine exporter ThrE" evidence="9">
    <location>
        <begin position="9"/>
        <end position="147"/>
    </location>
</feature>
<feature type="transmembrane region" description="Helical" evidence="8">
    <location>
        <begin position="29"/>
        <end position="48"/>
    </location>
</feature>